<evidence type="ECO:0000313" key="2">
    <source>
        <dbReference type="EMBL" id="SFR65058.1"/>
    </source>
</evidence>
<dbReference type="AlphaFoldDB" id="A0A1I6IED1"/>
<dbReference type="EMBL" id="FOZC01000001">
    <property type="protein sequence ID" value="SFR65058.1"/>
    <property type="molecule type" value="Genomic_DNA"/>
</dbReference>
<keyword evidence="1" id="KW-0812">Transmembrane</keyword>
<reference evidence="2 3" key="1">
    <citation type="submission" date="2016-10" db="EMBL/GenBank/DDBJ databases">
        <authorList>
            <person name="de Groot N.N."/>
        </authorList>
    </citation>
    <scope>NUCLEOTIDE SEQUENCE [LARGE SCALE GENOMIC DNA]</scope>
    <source>
        <strain evidence="2 3">F</strain>
    </source>
</reference>
<keyword evidence="1" id="KW-0472">Membrane</keyword>
<evidence type="ECO:0000256" key="1">
    <source>
        <dbReference type="SAM" id="Phobius"/>
    </source>
</evidence>
<dbReference type="Proteomes" id="UP000214760">
    <property type="component" value="Unassembled WGS sequence"/>
</dbReference>
<proteinExistence type="predicted"/>
<keyword evidence="1" id="KW-1133">Transmembrane helix</keyword>
<protein>
    <submittedName>
        <fullName evidence="2">Uncharacterized protein</fullName>
    </submittedName>
</protein>
<evidence type="ECO:0000313" key="3">
    <source>
        <dbReference type="Proteomes" id="UP000214760"/>
    </source>
</evidence>
<gene>
    <name evidence="2" type="ORF">SAMN02910262_00300</name>
</gene>
<feature type="transmembrane region" description="Helical" evidence="1">
    <location>
        <begin position="20"/>
        <end position="38"/>
    </location>
</feature>
<accession>A0A1I6IED1</accession>
<organism evidence="2 3">
    <name type="scientific">[Clostridium] aminophilum</name>
    <dbReference type="NCBI Taxonomy" id="1526"/>
    <lineage>
        <taxon>Bacteria</taxon>
        <taxon>Bacillati</taxon>
        <taxon>Bacillota</taxon>
        <taxon>Clostridia</taxon>
        <taxon>Lachnospirales</taxon>
        <taxon>Lachnospiraceae</taxon>
    </lineage>
</organism>
<name>A0A1I6IED1_9FIRM</name>
<sequence length="137" mass="15407">MRIRKLRSKRGETIPETLVALLFVTFGSVIFASLVMISKKVISGAETNYQKFMRAHNTMEMRIGGDDPDSDPNLTKDNTVQKINIRSVDSNLAHSMINGTLGAAENISFYRYTPRNLSGGADTDGARRYPYYFYTAR</sequence>
<dbReference type="RefSeq" id="WP_031471272.1">
    <property type="nucleotide sequence ID" value="NZ_FOZC01000001.1"/>
</dbReference>